<protein>
    <submittedName>
        <fullName evidence="2">DgyrCDS6572</fullName>
    </submittedName>
</protein>
<reference evidence="2 3" key="1">
    <citation type="submission" date="2020-08" db="EMBL/GenBank/DDBJ databases">
        <authorList>
            <person name="Hejnol A."/>
        </authorList>
    </citation>
    <scope>NUCLEOTIDE SEQUENCE [LARGE SCALE GENOMIC DNA]</scope>
</reference>
<gene>
    <name evidence="2" type="ORF">DGYR_LOCUS6309</name>
</gene>
<sequence>MDLFALEISKKIAEVCRMKLPRSEYYHVNGLLNIHVNGRNTSLEIDDHIFFSSNSNIECDYDDQSENLSLEKDKESNNERDQANNVPFEEHSEKIEKISNTKRKSLGIDDNEDKSVDELFNFATSAHQKTLNKNKTKEKSRINLKKRKQSDAITMDGPIVKNLKLSEKASNGLRVKNKLRIKKGFVFYGFAKGKFKRGKFAKRRKSYLHSNLSKEIQSLCLRRFENESYVFVCGELKVFLSDGSYNSFHINEHIFNVKPIDSECNVKDINIDIRYSSEDEQVNKICDKVEKVKLDSKMNISVESDKITEKTEKENPITEANTDFNDGNKDAAIVHKTIKKSFAKKRSNNDIIDEEIEVKRCKKNANPILHDHAKNEDATHSNNMNQNNKNGTIEDINTIYKTEESPYQESKHRIAD</sequence>
<keyword evidence="3" id="KW-1185">Reference proteome</keyword>
<feature type="region of interest" description="Disordered" evidence="1">
    <location>
        <begin position="70"/>
        <end position="93"/>
    </location>
</feature>
<name>A0A7I8VQ03_9ANNE</name>
<organism evidence="2 3">
    <name type="scientific">Dimorphilus gyrociliatus</name>
    <dbReference type="NCBI Taxonomy" id="2664684"/>
    <lineage>
        <taxon>Eukaryota</taxon>
        <taxon>Metazoa</taxon>
        <taxon>Spiralia</taxon>
        <taxon>Lophotrochozoa</taxon>
        <taxon>Annelida</taxon>
        <taxon>Polychaeta</taxon>
        <taxon>Polychaeta incertae sedis</taxon>
        <taxon>Dinophilidae</taxon>
        <taxon>Dimorphilus</taxon>
    </lineage>
</organism>
<accession>A0A7I8VQ03</accession>
<dbReference type="Proteomes" id="UP000549394">
    <property type="component" value="Unassembled WGS sequence"/>
</dbReference>
<dbReference type="AlphaFoldDB" id="A0A7I8VQ03"/>
<evidence type="ECO:0000313" key="2">
    <source>
        <dbReference type="EMBL" id="CAD5117825.1"/>
    </source>
</evidence>
<dbReference type="EMBL" id="CAJFCJ010000007">
    <property type="protein sequence ID" value="CAD5117825.1"/>
    <property type="molecule type" value="Genomic_DNA"/>
</dbReference>
<evidence type="ECO:0000256" key="1">
    <source>
        <dbReference type="SAM" id="MobiDB-lite"/>
    </source>
</evidence>
<proteinExistence type="predicted"/>
<comment type="caution">
    <text evidence="2">The sequence shown here is derived from an EMBL/GenBank/DDBJ whole genome shotgun (WGS) entry which is preliminary data.</text>
</comment>
<evidence type="ECO:0000313" key="3">
    <source>
        <dbReference type="Proteomes" id="UP000549394"/>
    </source>
</evidence>